<comment type="cofactor">
    <cofactor evidence="1">
        <name>thiamine diphosphate</name>
        <dbReference type="ChEBI" id="CHEBI:58937"/>
    </cofactor>
</comment>
<proteinExistence type="predicted"/>
<dbReference type="InterPro" id="IPR001017">
    <property type="entry name" value="DH_E1"/>
</dbReference>
<evidence type="ECO:0000313" key="7">
    <source>
        <dbReference type="Proteomes" id="UP001499930"/>
    </source>
</evidence>
<dbReference type="InterPro" id="IPR029061">
    <property type="entry name" value="THDP-binding"/>
</dbReference>
<keyword evidence="2" id="KW-0560">Oxidoreductase</keyword>
<dbReference type="CDD" id="cd02000">
    <property type="entry name" value="TPP_E1_PDC_ADC_BCADC"/>
    <property type="match status" value="1"/>
</dbReference>
<reference evidence="7" key="1">
    <citation type="journal article" date="2019" name="Int. J. Syst. Evol. Microbiol.">
        <title>The Global Catalogue of Microorganisms (GCM) 10K type strain sequencing project: providing services to taxonomists for standard genome sequencing and annotation.</title>
        <authorList>
            <consortium name="The Broad Institute Genomics Platform"/>
            <consortium name="The Broad Institute Genome Sequencing Center for Infectious Disease"/>
            <person name="Wu L."/>
            <person name="Ma J."/>
        </authorList>
    </citation>
    <scope>NUCLEOTIDE SEQUENCE [LARGE SCALE GENOMIC DNA]</scope>
    <source>
        <strain evidence="7">JCM 3106</strain>
    </source>
</reference>
<evidence type="ECO:0000256" key="3">
    <source>
        <dbReference type="ARBA" id="ARBA00023052"/>
    </source>
</evidence>
<evidence type="ECO:0000256" key="1">
    <source>
        <dbReference type="ARBA" id="ARBA00001964"/>
    </source>
</evidence>
<comment type="caution">
    <text evidence="6">The sequence shown here is derived from an EMBL/GenBank/DDBJ whole genome shotgun (WGS) entry which is preliminary data.</text>
</comment>
<dbReference type="EMBL" id="BAAAWD010000022">
    <property type="protein sequence ID" value="GAA3035078.1"/>
    <property type="molecule type" value="Genomic_DNA"/>
</dbReference>
<dbReference type="InterPro" id="IPR050642">
    <property type="entry name" value="PDH_E1_Alpha_Subunit"/>
</dbReference>
<gene>
    <name evidence="6" type="ORF">GCM10017559_73290</name>
</gene>
<protein>
    <submittedName>
        <fullName evidence="6">Thiamine pyrophosphate-dependent dehydrogenase E1 component subunit alpha</fullName>
    </submittedName>
</protein>
<evidence type="ECO:0000256" key="2">
    <source>
        <dbReference type="ARBA" id="ARBA00023002"/>
    </source>
</evidence>
<evidence type="ECO:0000256" key="4">
    <source>
        <dbReference type="SAM" id="MobiDB-lite"/>
    </source>
</evidence>
<dbReference type="SUPFAM" id="SSF52518">
    <property type="entry name" value="Thiamin diphosphate-binding fold (THDP-binding)"/>
    <property type="match status" value="1"/>
</dbReference>
<organism evidence="6 7">
    <name type="scientific">Streptosporangium longisporum</name>
    <dbReference type="NCBI Taxonomy" id="46187"/>
    <lineage>
        <taxon>Bacteria</taxon>
        <taxon>Bacillati</taxon>
        <taxon>Actinomycetota</taxon>
        <taxon>Actinomycetes</taxon>
        <taxon>Streptosporangiales</taxon>
        <taxon>Streptosporangiaceae</taxon>
        <taxon>Streptosporangium</taxon>
    </lineage>
</organism>
<dbReference type="RefSeq" id="WP_344905099.1">
    <property type="nucleotide sequence ID" value="NZ_BAAAWD010000022.1"/>
</dbReference>
<evidence type="ECO:0000259" key="5">
    <source>
        <dbReference type="Pfam" id="PF00676"/>
    </source>
</evidence>
<evidence type="ECO:0000313" key="6">
    <source>
        <dbReference type="EMBL" id="GAA3035078.1"/>
    </source>
</evidence>
<dbReference type="Proteomes" id="UP001499930">
    <property type="component" value="Unassembled WGS sequence"/>
</dbReference>
<feature type="compositionally biased region" description="Low complexity" evidence="4">
    <location>
        <begin position="1"/>
        <end position="34"/>
    </location>
</feature>
<accession>A0ABP6L7G3</accession>
<dbReference type="Gene3D" id="3.40.50.970">
    <property type="match status" value="1"/>
</dbReference>
<dbReference type="PANTHER" id="PTHR11516">
    <property type="entry name" value="PYRUVATE DEHYDROGENASE E1 COMPONENT, ALPHA SUBUNIT BACTERIAL AND ORGANELLAR"/>
    <property type="match status" value="1"/>
</dbReference>
<dbReference type="Pfam" id="PF00676">
    <property type="entry name" value="E1_dh"/>
    <property type="match status" value="1"/>
</dbReference>
<feature type="region of interest" description="Disordered" evidence="4">
    <location>
        <begin position="1"/>
        <end position="35"/>
    </location>
</feature>
<keyword evidence="3" id="KW-0786">Thiamine pyrophosphate</keyword>
<feature type="domain" description="Dehydrogenase E1 component" evidence="5">
    <location>
        <begin position="48"/>
        <end position="294"/>
    </location>
</feature>
<dbReference type="PANTHER" id="PTHR11516:SF2">
    <property type="entry name" value="PYRUVATE DEHYDROGENASE ALPHA SUBUNIT"/>
    <property type="match status" value="1"/>
</dbReference>
<keyword evidence="7" id="KW-1185">Reference proteome</keyword>
<name>A0ABP6L7G3_9ACTN</name>
<sequence>MTETTAATDATAVPSTATGTATGATGASTGPAGPRLSRLADEDLRLLLTIRHFELKLLELYARGDLNGTTHTCLGQEYVPVALRPLLGAADHVFSNHRGHGHYLARFRDPHGLLAEIMGRQGAICGGVGGSQHIRRDRYLSTGVQGESMPVAAGVALHLKRAEPGALACVHIGDGTWGEGAVYEALNLAALWRLPLLVVVENNGVAQSTPTASQMAGTVAGRAAAFGVPHRLVVSADVNEIRMALEADVARVREGVPLVVEFVTHRLGPHSKGDDVRPAEIVRAARESDWYGRYAHDHPEHFHRFDETVRAEIQAVADEVAARPPSRGEGPCA</sequence>